<keyword evidence="1" id="KW-0472">Membrane</keyword>
<dbReference type="EMBL" id="JBHMFI010000001">
    <property type="protein sequence ID" value="MFB9073269.1"/>
    <property type="molecule type" value="Genomic_DNA"/>
</dbReference>
<gene>
    <name evidence="2" type="ORF">ACFFX0_19530</name>
</gene>
<evidence type="ECO:0000313" key="3">
    <source>
        <dbReference type="Proteomes" id="UP001589575"/>
    </source>
</evidence>
<name>A0ABV5G2W4_9MICC</name>
<keyword evidence="3" id="KW-1185">Reference proteome</keyword>
<keyword evidence="1" id="KW-1133">Transmembrane helix</keyword>
<dbReference type="Proteomes" id="UP001589575">
    <property type="component" value="Unassembled WGS sequence"/>
</dbReference>
<evidence type="ECO:0000256" key="1">
    <source>
        <dbReference type="SAM" id="Phobius"/>
    </source>
</evidence>
<protein>
    <recommendedName>
        <fullName evidence="4">Lipoprotein</fullName>
    </recommendedName>
</protein>
<evidence type="ECO:0008006" key="4">
    <source>
        <dbReference type="Google" id="ProtNLM"/>
    </source>
</evidence>
<comment type="caution">
    <text evidence="2">The sequence shown here is derived from an EMBL/GenBank/DDBJ whole genome shotgun (WGS) entry which is preliminary data.</text>
</comment>
<sequence length="60" mass="6408">MPDPTTPKTWAAPMRAMTRPTASLTFMAVWGPFAAVSGCSTVVLIRFLPAAGRPGPEPHR</sequence>
<organism evidence="2 3">
    <name type="scientific">Citricoccus parietis</name>
    <dbReference type="NCBI Taxonomy" id="592307"/>
    <lineage>
        <taxon>Bacteria</taxon>
        <taxon>Bacillati</taxon>
        <taxon>Actinomycetota</taxon>
        <taxon>Actinomycetes</taxon>
        <taxon>Micrococcales</taxon>
        <taxon>Micrococcaceae</taxon>
        <taxon>Citricoccus</taxon>
    </lineage>
</organism>
<keyword evidence="1" id="KW-0812">Transmembrane</keyword>
<feature type="transmembrane region" description="Helical" evidence="1">
    <location>
        <begin position="24"/>
        <end position="48"/>
    </location>
</feature>
<reference evidence="2 3" key="1">
    <citation type="submission" date="2024-09" db="EMBL/GenBank/DDBJ databases">
        <authorList>
            <person name="Sun Q."/>
            <person name="Mori K."/>
        </authorList>
    </citation>
    <scope>NUCLEOTIDE SEQUENCE [LARGE SCALE GENOMIC DNA]</scope>
    <source>
        <strain evidence="2 3">CCM 7609</strain>
    </source>
</reference>
<proteinExistence type="predicted"/>
<evidence type="ECO:0000313" key="2">
    <source>
        <dbReference type="EMBL" id="MFB9073269.1"/>
    </source>
</evidence>
<accession>A0ABV5G2W4</accession>